<dbReference type="Pfam" id="PF01370">
    <property type="entry name" value="Epimerase"/>
    <property type="match status" value="1"/>
</dbReference>
<accession>A0A917HZI9</accession>
<dbReference type="GO" id="GO:0044877">
    <property type="term" value="F:protein-containing complex binding"/>
    <property type="evidence" value="ECO:0007669"/>
    <property type="project" value="TreeGrafter"/>
</dbReference>
<evidence type="ECO:0000313" key="3">
    <source>
        <dbReference type="Proteomes" id="UP000633278"/>
    </source>
</evidence>
<reference evidence="2" key="1">
    <citation type="journal article" date="2014" name="Int. J. Syst. Evol. Microbiol.">
        <title>Complete genome sequence of Corynebacterium casei LMG S-19264T (=DSM 44701T), isolated from a smear-ripened cheese.</title>
        <authorList>
            <consortium name="US DOE Joint Genome Institute (JGI-PGF)"/>
            <person name="Walter F."/>
            <person name="Albersmeier A."/>
            <person name="Kalinowski J."/>
            <person name="Ruckert C."/>
        </authorList>
    </citation>
    <scope>NUCLEOTIDE SEQUENCE</scope>
    <source>
        <strain evidence="2">CGMCC 1.15763</strain>
    </source>
</reference>
<dbReference type="PANTHER" id="PTHR12126">
    <property type="entry name" value="NADH-UBIQUINONE OXIDOREDUCTASE 39 KDA SUBUNIT-RELATED"/>
    <property type="match status" value="1"/>
</dbReference>
<comment type="caution">
    <text evidence="2">The sequence shown here is derived from an EMBL/GenBank/DDBJ whole genome shotgun (WGS) entry which is preliminary data.</text>
</comment>
<dbReference type="PANTHER" id="PTHR12126:SF11">
    <property type="entry name" value="NADH DEHYDROGENASE [UBIQUINONE] 1 ALPHA SUBCOMPLEX SUBUNIT 9, MITOCHONDRIAL"/>
    <property type="match status" value="1"/>
</dbReference>
<dbReference type="Proteomes" id="UP000633278">
    <property type="component" value="Unassembled WGS sequence"/>
</dbReference>
<keyword evidence="3" id="KW-1185">Reference proteome</keyword>
<sequence>MKILLTGATGYIGKRLLPVLIEQGHHVVCCVRDQTRFNPSASLKAHISIIEIDLLDSNSLTKIPQDITVAYYLVHSMSSEKDYESLEKTSAINFRNALNQTQVKQVLYLSGIVNETILSKHLTSRKTVEDELQKGSYHFTCLRAGIIIGSGSASFEIIRDLVEKLPIMITPKWLLTKCQPIGISDVILFLSKSLLNSKTFDKNFDIGCKDVLSYKEMLMGYAQVRTLKRHIWIVPVMTPKLSSYWLYFVTSTSYRLAVSLVDSMKVEVVCRNSDLNKILEIEPISYQESLERAFKKIDNNEIVSSWKDAYVSSGFKINISEFIKVPTHGCFIDQQIKPVVNTKRCIDNIWNIGGDKGWYYGNWLWKLRGFIDKLFGGVGLRRGRTNQNTIATGDSLDFWRVLYANKQEGRLLLFAEMKLPGEAWLEFKLEGGQLYQTATFRPLGIAGRLYWYAVYPFHGFIFKGMITKITS</sequence>
<gene>
    <name evidence="2" type="ORF">GCM10011416_15050</name>
</gene>
<dbReference type="RefSeq" id="WP_188598708.1">
    <property type="nucleotide sequence ID" value="NZ_BMJW01000002.1"/>
</dbReference>
<feature type="domain" description="NAD-dependent epimerase/dehydratase" evidence="1">
    <location>
        <begin position="3"/>
        <end position="98"/>
    </location>
</feature>
<dbReference type="Gene3D" id="3.40.50.720">
    <property type="entry name" value="NAD(P)-binding Rossmann-like Domain"/>
    <property type="match status" value="1"/>
</dbReference>
<evidence type="ECO:0000313" key="2">
    <source>
        <dbReference type="EMBL" id="GGG97978.1"/>
    </source>
</evidence>
<dbReference type="InterPro" id="IPR036291">
    <property type="entry name" value="NAD(P)-bd_dom_sf"/>
</dbReference>
<name>A0A917HZI9_9FLAO</name>
<dbReference type="Pfam" id="PF11066">
    <property type="entry name" value="DUF2867"/>
    <property type="match status" value="1"/>
</dbReference>
<dbReference type="SUPFAM" id="SSF51735">
    <property type="entry name" value="NAD(P)-binding Rossmann-fold domains"/>
    <property type="match status" value="1"/>
</dbReference>
<dbReference type="EMBL" id="BMJW01000002">
    <property type="protein sequence ID" value="GGG97978.1"/>
    <property type="molecule type" value="Genomic_DNA"/>
</dbReference>
<evidence type="ECO:0000259" key="1">
    <source>
        <dbReference type="Pfam" id="PF01370"/>
    </source>
</evidence>
<dbReference type="InterPro" id="IPR021295">
    <property type="entry name" value="DUF2867"/>
</dbReference>
<proteinExistence type="predicted"/>
<dbReference type="AlphaFoldDB" id="A0A917HZI9"/>
<protein>
    <submittedName>
        <fullName evidence="2">Epimerase</fullName>
    </submittedName>
</protein>
<dbReference type="InterPro" id="IPR051207">
    <property type="entry name" value="ComplexI_NDUFA9_subunit"/>
</dbReference>
<dbReference type="InterPro" id="IPR001509">
    <property type="entry name" value="Epimerase_deHydtase"/>
</dbReference>
<reference evidence="2" key="2">
    <citation type="submission" date="2020-09" db="EMBL/GenBank/DDBJ databases">
        <authorList>
            <person name="Sun Q."/>
            <person name="Zhou Y."/>
        </authorList>
    </citation>
    <scope>NUCLEOTIDE SEQUENCE</scope>
    <source>
        <strain evidence="2">CGMCC 1.15763</strain>
    </source>
</reference>
<organism evidence="2 3">
    <name type="scientific">Polaribacter pacificus</name>
    <dbReference type="NCBI Taxonomy" id="1775173"/>
    <lineage>
        <taxon>Bacteria</taxon>
        <taxon>Pseudomonadati</taxon>
        <taxon>Bacteroidota</taxon>
        <taxon>Flavobacteriia</taxon>
        <taxon>Flavobacteriales</taxon>
        <taxon>Flavobacteriaceae</taxon>
    </lineage>
</organism>